<feature type="transmembrane region" description="Helical" evidence="1">
    <location>
        <begin position="12"/>
        <end position="30"/>
    </location>
</feature>
<dbReference type="Gene3D" id="1.20.144.10">
    <property type="entry name" value="Phosphatidic acid phosphatase type 2/haloperoxidase"/>
    <property type="match status" value="1"/>
</dbReference>
<dbReference type="EMBL" id="CP001026">
    <property type="protein sequence ID" value="ACB66172.1"/>
    <property type="molecule type" value="Genomic_DNA"/>
</dbReference>
<keyword evidence="1" id="KW-0472">Membrane</keyword>
<organism evidence="3 4">
    <name type="scientific">Burkholderia ambifaria (strain MC40-6)</name>
    <dbReference type="NCBI Taxonomy" id="398577"/>
    <lineage>
        <taxon>Bacteria</taxon>
        <taxon>Pseudomonadati</taxon>
        <taxon>Pseudomonadota</taxon>
        <taxon>Betaproteobacteria</taxon>
        <taxon>Burkholderiales</taxon>
        <taxon>Burkholderiaceae</taxon>
        <taxon>Burkholderia</taxon>
        <taxon>Burkholderia cepacia complex</taxon>
    </lineage>
</organism>
<feature type="transmembrane region" description="Helical" evidence="1">
    <location>
        <begin position="97"/>
        <end position="115"/>
    </location>
</feature>
<dbReference type="Proteomes" id="UP000001680">
    <property type="component" value="Chromosome 2"/>
</dbReference>
<feature type="transmembrane region" description="Helical" evidence="1">
    <location>
        <begin position="127"/>
        <end position="146"/>
    </location>
</feature>
<dbReference type="KEGG" id="bac:BamMC406_3705"/>
<keyword evidence="1" id="KW-0812">Transmembrane</keyword>
<evidence type="ECO:0000313" key="3">
    <source>
        <dbReference type="EMBL" id="ACB66172.1"/>
    </source>
</evidence>
<dbReference type="CDD" id="cd01610">
    <property type="entry name" value="PAP2_like"/>
    <property type="match status" value="1"/>
</dbReference>
<gene>
    <name evidence="3" type="ordered locus">BamMC406_3705</name>
</gene>
<evidence type="ECO:0000259" key="2">
    <source>
        <dbReference type="Pfam" id="PF01569"/>
    </source>
</evidence>
<dbReference type="HOGENOM" id="CLU_079852_1_0_4"/>
<sequence>MCVMWSEISNLGDAALTLPVALTCAVWLALSNWRLAVRWIVLLAAGMSLVGATKILYAGCGVEIPQFDFRVISGHTMLSTSVWTVALSMLWQAFRPGKAPGVAAGLAVGAVTAAARVFDHSHTMPEVVVGWLLGALVALVFLRAYAHAHKRSSSPHIAAVCLLLVSGIAYGNRAPFQQMIDTHSPQVCAFMRASGDGF</sequence>
<feature type="transmembrane region" description="Helical" evidence="1">
    <location>
        <begin position="69"/>
        <end position="91"/>
    </location>
</feature>
<dbReference type="AlphaFoldDB" id="B1Z0Z2"/>
<dbReference type="InterPro" id="IPR036938">
    <property type="entry name" value="PAP2/HPO_sf"/>
</dbReference>
<keyword evidence="1" id="KW-1133">Transmembrane helix</keyword>
<dbReference type="Pfam" id="PF01569">
    <property type="entry name" value="PAP2"/>
    <property type="match status" value="1"/>
</dbReference>
<evidence type="ECO:0000256" key="1">
    <source>
        <dbReference type="SAM" id="Phobius"/>
    </source>
</evidence>
<evidence type="ECO:0000313" key="4">
    <source>
        <dbReference type="Proteomes" id="UP000001680"/>
    </source>
</evidence>
<dbReference type="SUPFAM" id="SSF48317">
    <property type="entry name" value="Acid phosphatase/Vanadium-dependent haloperoxidase"/>
    <property type="match status" value="1"/>
</dbReference>
<protein>
    <submittedName>
        <fullName evidence="3">Phosphoesterase PA-phosphatase related</fullName>
    </submittedName>
</protein>
<proteinExistence type="predicted"/>
<reference evidence="4" key="1">
    <citation type="submission" date="2008-04" db="EMBL/GenBank/DDBJ databases">
        <title>Complete sequence of chromosome 2 of Burkholderia ambifaria MC40-6.</title>
        <authorList>
            <person name="Copeland A."/>
            <person name="Lucas S."/>
            <person name="Lapidus A."/>
            <person name="Glavina del Rio T."/>
            <person name="Dalin E."/>
            <person name="Tice H."/>
            <person name="Pitluck S."/>
            <person name="Chain P."/>
            <person name="Malfatti S."/>
            <person name="Shin M."/>
            <person name="Vergez L."/>
            <person name="Lang D."/>
            <person name="Schmutz J."/>
            <person name="Larimer F."/>
            <person name="Land M."/>
            <person name="Hauser L."/>
            <person name="Kyrpides N."/>
            <person name="Lykidis A."/>
            <person name="Ramette A."/>
            <person name="Konstantinidis K."/>
            <person name="Tiedje J."/>
            <person name="Richardson P."/>
        </authorList>
    </citation>
    <scope>NUCLEOTIDE SEQUENCE [LARGE SCALE GENOMIC DNA]</scope>
    <source>
        <strain evidence="4">MC40-6</strain>
    </source>
</reference>
<feature type="transmembrane region" description="Helical" evidence="1">
    <location>
        <begin position="36"/>
        <end position="57"/>
    </location>
</feature>
<accession>B1Z0Z2</accession>
<name>B1Z0Z2_BURA4</name>
<feature type="transmembrane region" description="Helical" evidence="1">
    <location>
        <begin position="152"/>
        <end position="170"/>
    </location>
</feature>
<feature type="domain" description="Phosphatidic acid phosphatase type 2/haloperoxidase" evidence="2">
    <location>
        <begin position="69"/>
        <end position="146"/>
    </location>
</feature>
<dbReference type="InterPro" id="IPR000326">
    <property type="entry name" value="PAP2/HPO"/>
</dbReference>